<dbReference type="GO" id="GO:0005829">
    <property type="term" value="C:cytosol"/>
    <property type="evidence" value="ECO:0007669"/>
    <property type="project" value="TreeGrafter"/>
</dbReference>
<keyword evidence="5" id="KW-1185">Reference proteome</keyword>
<dbReference type="NCBIfam" id="TIGR03558">
    <property type="entry name" value="oxido_grp_1"/>
    <property type="match status" value="1"/>
</dbReference>
<dbReference type="PANTHER" id="PTHR30137">
    <property type="entry name" value="LUCIFERASE-LIKE MONOOXYGENASE"/>
    <property type="match status" value="1"/>
</dbReference>
<dbReference type="FunFam" id="3.20.20.30:FF:000002">
    <property type="entry name" value="LLM class flavin-dependent oxidoreductase"/>
    <property type="match status" value="1"/>
</dbReference>
<protein>
    <recommendedName>
        <fullName evidence="2">Luciferase-like monooxygenase</fullName>
    </recommendedName>
</protein>
<dbReference type="EMBL" id="BMKK01000008">
    <property type="protein sequence ID" value="GGD69126.1"/>
    <property type="molecule type" value="Genomic_DNA"/>
</dbReference>
<dbReference type="SUPFAM" id="SSF51679">
    <property type="entry name" value="Bacterial luciferase-like"/>
    <property type="match status" value="1"/>
</dbReference>
<dbReference type="Gene3D" id="3.20.20.30">
    <property type="entry name" value="Luciferase-like domain"/>
    <property type="match status" value="1"/>
</dbReference>
<feature type="domain" description="Luciferase-like" evidence="3">
    <location>
        <begin position="17"/>
        <end position="249"/>
    </location>
</feature>
<dbReference type="InterPro" id="IPR036661">
    <property type="entry name" value="Luciferase-like_sf"/>
</dbReference>
<dbReference type="PANTHER" id="PTHR30137:SF6">
    <property type="entry name" value="LUCIFERASE-LIKE MONOOXYGENASE"/>
    <property type="match status" value="1"/>
</dbReference>
<dbReference type="InterPro" id="IPR050766">
    <property type="entry name" value="Bact_Lucif_Oxidored"/>
</dbReference>
<dbReference type="Pfam" id="PF00296">
    <property type="entry name" value="Bac_luciferase"/>
    <property type="match status" value="1"/>
</dbReference>
<proteinExistence type="predicted"/>
<dbReference type="InterPro" id="IPR019949">
    <property type="entry name" value="CmoO-like"/>
</dbReference>
<gene>
    <name evidence="4" type="ORF">GCM10011514_36600</name>
</gene>
<dbReference type="RefSeq" id="WP_188768072.1">
    <property type="nucleotide sequence ID" value="NZ_BMKK01000008.1"/>
</dbReference>
<sequence length="330" mass="36292">MTKIPLSVLELATVVEGGTHQTAIANTVEIAKNAENLGYKRIWMAEHHNMEYIASSATSVLIGHVAGKTNTIRVGSGGIMLPNHSPLVIAEQFGTLETIYPNRIDLGLGRAPGSDQLTAMALRRNQETAHNFPEDVRQLQTYFSDDNCDARVRAFPGEGLNIPLWILGSSTDSAYLAAEMGLPYAFASHFAPAQFRTAIKIYRNNFKPSEVLHKPYVMACVNVLAANTDEEANELLASLINLFVGIITNKRKPLKPAGKLPEVYQIPEVRQAVNNMLACTFYGSKETLNKNLSAFIEETEVDELMVASHIFDLDAKLKSFSILRDALSDN</sequence>
<dbReference type="AlphaFoldDB" id="A0A917DUS3"/>
<comment type="similarity">
    <text evidence="1">To bacterial alkanal monooxygenase alpha and beta chains.</text>
</comment>
<dbReference type="InterPro" id="IPR011251">
    <property type="entry name" value="Luciferase-like_dom"/>
</dbReference>
<comment type="caution">
    <text evidence="4">The sequence shown here is derived from an EMBL/GenBank/DDBJ whole genome shotgun (WGS) entry which is preliminary data.</text>
</comment>
<evidence type="ECO:0000259" key="3">
    <source>
        <dbReference type="Pfam" id="PF00296"/>
    </source>
</evidence>
<name>A0A917DUS3_9BACT</name>
<evidence type="ECO:0000313" key="5">
    <source>
        <dbReference type="Proteomes" id="UP000609064"/>
    </source>
</evidence>
<accession>A0A917DUS3</accession>
<dbReference type="Proteomes" id="UP000609064">
    <property type="component" value="Unassembled WGS sequence"/>
</dbReference>
<reference evidence="4" key="1">
    <citation type="journal article" date="2014" name="Int. J. Syst. Evol. Microbiol.">
        <title>Complete genome sequence of Corynebacterium casei LMG S-19264T (=DSM 44701T), isolated from a smear-ripened cheese.</title>
        <authorList>
            <consortium name="US DOE Joint Genome Institute (JGI-PGF)"/>
            <person name="Walter F."/>
            <person name="Albersmeier A."/>
            <person name="Kalinowski J."/>
            <person name="Ruckert C."/>
        </authorList>
    </citation>
    <scope>NUCLEOTIDE SEQUENCE</scope>
    <source>
        <strain evidence="4">CGMCC 1.15958</strain>
    </source>
</reference>
<dbReference type="GO" id="GO:0016705">
    <property type="term" value="F:oxidoreductase activity, acting on paired donors, with incorporation or reduction of molecular oxygen"/>
    <property type="evidence" value="ECO:0007669"/>
    <property type="project" value="InterPro"/>
</dbReference>
<organism evidence="4 5">
    <name type="scientific">Emticicia aquatilis</name>
    <dbReference type="NCBI Taxonomy" id="1537369"/>
    <lineage>
        <taxon>Bacteria</taxon>
        <taxon>Pseudomonadati</taxon>
        <taxon>Bacteroidota</taxon>
        <taxon>Cytophagia</taxon>
        <taxon>Cytophagales</taxon>
        <taxon>Leadbetterellaceae</taxon>
        <taxon>Emticicia</taxon>
    </lineage>
</organism>
<evidence type="ECO:0000256" key="1">
    <source>
        <dbReference type="ARBA" id="ARBA00007789"/>
    </source>
</evidence>
<evidence type="ECO:0000313" key="4">
    <source>
        <dbReference type="EMBL" id="GGD69126.1"/>
    </source>
</evidence>
<reference evidence="4" key="2">
    <citation type="submission" date="2020-09" db="EMBL/GenBank/DDBJ databases">
        <authorList>
            <person name="Sun Q."/>
            <person name="Zhou Y."/>
        </authorList>
    </citation>
    <scope>NUCLEOTIDE SEQUENCE</scope>
    <source>
        <strain evidence="4">CGMCC 1.15958</strain>
    </source>
</reference>
<evidence type="ECO:0000256" key="2">
    <source>
        <dbReference type="ARBA" id="ARBA00074555"/>
    </source>
</evidence>